<evidence type="ECO:0000256" key="10">
    <source>
        <dbReference type="HAMAP-Rule" id="MF_00202"/>
    </source>
</evidence>
<evidence type="ECO:0000256" key="7">
    <source>
        <dbReference type="ARBA" id="ARBA00023211"/>
    </source>
</evidence>
<keyword evidence="9 10" id="KW-0413">Isomerase</keyword>
<dbReference type="NCBIfam" id="NF002995">
    <property type="entry name" value="PRK03759.1"/>
    <property type="match status" value="1"/>
</dbReference>
<keyword evidence="8 10" id="KW-0414">Isoprene biosynthesis</keyword>
<dbReference type="InterPro" id="IPR015797">
    <property type="entry name" value="NUDIX_hydrolase-like_dom_sf"/>
</dbReference>
<dbReference type="Gene3D" id="3.90.79.10">
    <property type="entry name" value="Nucleoside Triphosphate Pyrophosphohydrolase"/>
    <property type="match status" value="1"/>
</dbReference>
<evidence type="ECO:0000256" key="1">
    <source>
        <dbReference type="ARBA" id="ARBA00004826"/>
    </source>
</evidence>
<evidence type="ECO:0000259" key="11">
    <source>
        <dbReference type="PROSITE" id="PS51462"/>
    </source>
</evidence>
<evidence type="ECO:0000256" key="9">
    <source>
        <dbReference type="ARBA" id="ARBA00023235"/>
    </source>
</evidence>
<evidence type="ECO:0000256" key="4">
    <source>
        <dbReference type="ARBA" id="ARBA00022490"/>
    </source>
</evidence>
<keyword evidence="5 10" id="KW-0479">Metal-binding</keyword>
<comment type="catalytic activity">
    <reaction evidence="10">
        <text>isopentenyl diphosphate = dimethylallyl diphosphate</text>
        <dbReference type="Rhea" id="RHEA:23284"/>
        <dbReference type="ChEBI" id="CHEBI:57623"/>
        <dbReference type="ChEBI" id="CHEBI:128769"/>
        <dbReference type="EC" id="5.3.3.2"/>
    </reaction>
</comment>
<keyword evidence="7 10" id="KW-0464">Manganese</keyword>
<protein>
    <recommendedName>
        <fullName evidence="3 10">Isopentenyl-diphosphate Delta-isomerase</fullName>
        <shortName evidence="10">IPP isomerase</shortName>
        <ecNumber evidence="3 10">5.3.3.2</ecNumber>
    </recommendedName>
    <alternativeName>
        <fullName evidence="10">IPP:DMAPP isomerase</fullName>
    </alternativeName>
    <alternativeName>
        <fullName evidence="10">Isopentenyl pyrophosphate isomerase</fullName>
    </alternativeName>
</protein>
<dbReference type="Pfam" id="PF00293">
    <property type="entry name" value="NUDIX"/>
    <property type="match status" value="1"/>
</dbReference>
<accession>A0ABU6CZL3</accession>
<dbReference type="EMBL" id="JAYMYJ010000125">
    <property type="protein sequence ID" value="MEB4592220.1"/>
    <property type="molecule type" value="Genomic_DNA"/>
</dbReference>
<dbReference type="InterPro" id="IPR011876">
    <property type="entry name" value="IsopentenylPP_isomerase_typ1"/>
</dbReference>
<reference evidence="13" key="1">
    <citation type="submission" date="2023-07" db="EMBL/GenBank/DDBJ databases">
        <title>The carbon used by Thiothrix.</title>
        <authorList>
            <person name="Chen L."/>
        </authorList>
    </citation>
    <scope>NUCLEOTIDE SEQUENCE [LARGE SCALE GENOMIC DNA]</scope>
</reference>
<feature type="binding site" evidence="10">
    <location>
        <position position="113"/>
    </location>
    <ligand>
        <name>Mn(2+)</name>
        <dbReference type="ChEBI" id="CHEBI:29035"/>
    </ligand>
</feature>
<dbReference type="InterPro" id="IPR056375">
    <property type="entry name" value="Idi_bact"/>
</dbReference>
<feature type="active site" evidence="10">
    <location>
        <position position="65"/>
    </location>
</feature>
<evidence type="ECO:0000256" key="5">
    <source>
        <dbReference type="ARBA" id="ARBA00022723"/>
    </source>
</evidence>
<evidence type="ECO:0000256" key="3">
    <source>
        <dbReference type="ARBA" id="ARBA00012057"/>
    </source>
</evidence>
<comment type="cofactor">
    <cofactor evidence="10">
        <name>Mn(2+)</name>
        <dbReference type="ChEBI" id="CHEBI:29035"/>
    </cofactor>
    <text evidence="10">Binds 1 Mn(2+) ion per subunit.</text>
</comment>
<comment type="subcellular location">
    <subcellularLocation>
        <location evidence="10">Cytoplasm</location>
    </subcellularLocation>
</comment>
<evidence type="ECO:0000313" key="13">
    <source>
        <dbReference type="Proteomes" id="UP001308005"/>
    </source>
</evidence>
<dbReference type="PANTHER" id="PTHR10885">
    <property type="entry name" value="ISOPENTENYL-DIPHOSPHATE DELTA-ISOMERASE"/>
    <property type="match status" value="1"/>
</dbReference>
<keyword evidence="13" id="KW-1185">Reference proteome</keyword>
<gene>
    <name evidence="10 12" type="primary">idi</name>
    <name evidence="12" type="ORF">VSS37_14610</name>
</gene>
<sequence>MEKVVLVNEQNVVVGTMPKHLAHTLQTPLHRGFSVFVFNPAGQLLLQQRSFGKLTWPGFWSNSCCGHPALGESVAEAIQRRTRVELNIQVYGLYEALPDFHYRCEYQGVVENEICPVWLARTQDEPDPNPEEVAATRWASWEDFLRLLKEDAAGRYSPWCKLETAQLGGAVSRFLDTAALPGL</sequence>
<proteinExistence type="inferred from homology"/>
<dbReference type="HAMAP" id="MF_00202">
    <property type="entry name" value="Idi"/>
    <property type="match status" value="1"/>
</dbReference>
<feature type="binding site" evidence="10">
    <location>
        <position position="23"/>
    </location>
    <ligand>
        <name>Mn(2+)</name>
        <dbReference type="ChEBI" id="CHEBI:29035"/>
    </ligand>
</feature>
<evidence type="ECO:0000256" key="6">
    <source>
        <dbReference type="ARBA" id="ARBA00022842"/>
    </source>
</evidence>
<dbReference type="GO" id="GO:0004452">
    <property type="term" value="F:isopentenyl-diphosphate delta-isomerase activity"/>
    <property type="evidence" value="ECO:0007669"/>
    <property type="project" value="UniProtKB-EC"/>
</dbReference>
<comment type="caution">
    <text evidence="12">The sequence shown here is derived from an EMBL/GenBank/DDBJ whole genome shotgun (WGS) entry which is preliminary data.</text>
</comment>
<organism evidence="12 13">
    <name type="scientific">Candidatus Thiothrix phosphatis</name>
    <dbReference type="NCBI Taxonomy" id="3112415"/>
    <lineage>
        <taxon>Bacteria</taxon>
        <taxon>Pseudomonadati</taxon>
        <taxon>Pseudomonadota</taxon>
        <taxon>Gammaproteobacteria</taxon>
        <taxon>Thiotrichales</taxon>
        <taxon>Thiotrichaceae</taxon>
        <taxon>Thiothrix</taxon>
    </lineage>
</organism>
<feature type="binding site" evidence="10">
    <location>
        <position position="111"/>
    </location>
    <ligand>
        <name>Mn(2+)</name>
        <dbReference type="ChEBI" id="CHEBI:29035"/>
    </ligand>
</feature>
<dbReference type="PANTHER" id="PTHR10885:SF0">
    <property type="entry name" value="ISOPENTENYL-DIPHOSPHATE DELTA-ISOMERASE"/>
    <property type="match status" value="1"/>
</dbReference>
<feature type="binding site" evidence="10">
    <location>
        <position position="85"/>
    </location>
    <ligand>
        <name>Mg(2+)</name>
        <dbReference type="ChEBI" id="CHEBI:18420"/>
    </ligand>
</feature>
<comment type="function">
    <text evidence="10">Catalyzes the 1,3-allylic rearrangement of the homoallylic substrate isopentenyl (IPP) to its highly electrophilic allylic isomer, dimethylallyl diphosphate (DMAPP).</text>
</comment>
<comment type="pathway">
    <text evidence="1 10">Isoprenoid biosynthesis; dimethylallyl diphosphate biosynthesis; dimethylallyl diphosphate from isopentenyl diphosphate: step 1/1.</text>
</comment>
<comment type="similarity">
    <text evidence="2 10">Belongs to the IPP isomerase type 1 family.</text>
</comment>
<comment type="cofactor">
    <cofactor evidence="10">
        <name>Mg(2+)</name>
        <dbReference type="ChEBI" id="CHEBI:18420"/>
    </cofactor>
    <text evidence="10">Binds 1 Mg(2+) ion per subunit. The magnesium ion binds only when substrate is bound.</text>
</comment>
<feature type="domain" description="Nudix hydrolase" evidence="11">
    <location>
        <begin position="28"/>
        <end position="162"/>
    </location>
</feature>
<dbReference type="SUPFAM" id="SSF55811">
    <property type="entry name" value="Nudix"/>
    <property type="match status" value="1"/>
</dbReference>
<name>A0ABU6CZL3_9GAMM</name>
<dbReference type="InterPro" id="IPR000086">
    <property type="entry name" value="NUDIX_hydrolase_dom"/>
</dbReference>
<feature type="binding site" evidence="10">
    <location>
        <position position="30"/>
    </location>
    <ligand>
        <name>Mn(2+)</name>
        <dbReference type="ChEBI" id="CHEBI:29035"/>
    </ligand>
</feature>
<dbReference type="CDD" id="cd02885">
    <property type="entry name" value="NUDIX_IPP_Isomerase"/>
    <property type="match status" value="1"/>
</dbReference>
<dbReference type="PROSITE" id="PS51462">
    <property type="entry name" value="NUDIX"/>
    <property type="match status" value="1"/>
</dbReference>
<feature type="active site" evidence="10">
    <location>
        <position position="113"/>
    </location>
</feature>
<evidence type="ECO:0000256" key="8">
    <source>
        <dbReference type="ARBA" id="ARBA00023229"/>
    </source>
</evidence>
<keyword evidence="6 10" id="KW-0460">Magnesium</keyword>
<dbReference type="RefSeq" id="WP_324696392.1">
    <property type="nucleotide sequence ID" value="NZ_JAYMYJ010000125.1"/>
</dbReference>
<evidence type="ECO:0000313" key="12">
    <source>
        <dbReference type="EMBL" id="MEB4592220.1"/>
    </source>
</evidence>
<dbReference type="PIRSF" id="PIRSF018427">
    <property type="entry name" value="Isopntndiph_ism"/>
    <property type="match status" value="1"/>
</dbReference>
<feature type="binding site" evidence="10">
    <location>
        <position position="67"/>
    </location>
    <ligand>
        <name>Mn(2+)</name>
        <dbReference type="ChEBI" id="CHEBI:29035"/>
    </ligand>
</feature>
<dbReference type="Proteomes" id="UP001308005">
    <property type="component" value="Unassembled WGS sequence"/>
</dbReference>
<keyword evidence="4 10" id="KW-0963">Cytoplasm</keyword>
<dbReference type="NCBIfam" id="TIGR02150">
    <property type="entry name" value="IPP_isom_1"/>
    <property type="match status" value="1"/>
</dbReference>
<evidence type="ECO:0000256" key="2">
    <source>
        <dbReference type="ARBA" id="ARBA00007579"/>
    </source>
</evidence>
<dbReference type="EC" id="5.3.3.2" evidence="3 10"/>